<comment type="caution">
    <text evidence="6">The sequence shown here is derived from an EMBL/GenBank/DDBJ whole genome shotgun (WGS) entry which is preliminary data.</text>
</comment>
<dbReference type="SUPFAM" id="SSF46894">
    <property type="entry name" value="C-terminal effector domain of the bipartite response regulators"/>
    <property type="match status" value="1"/>
</dbReference>
<evidence type="ECO:0000256" key="4">
    <source>
        <dbReference type="SAM" id="MobiDB-lite"/>
    </source>
</evidence>
<dbReference type="CDD" id="cd06170">
    <property type="entry name" value="LuxR_C_like"/>
    <property type="match status" value="1"/>
</dbReference>
<dbReference type="SUPFAM" id="SSF52540">
    <property type="entry name" value="P-loop containing nucleoside triphosphate hydrolases"/>
    <property type="match status" value="1"/>
</dbReference>
<evidence type="ECO:0000256" key="3">
    <source>
        <dbReference type="ARBA" id="ARBA00023163"/>
    </source>
</evidence>
<keyword evidence="2" id="KW-0238">DNA-binding</keyword>
<organism evidence="6 7">
    <name type="scientific">Nocardia jiangxiensis</name>
    <dbReference type="NCBI Taxonomy" id="282685"/>
    <lineage>
        <taxon>Bacteria</taxon>
        <taxon>Bacillati</taxon>
        <taxon>Actinomycetota</taxon>
        <taxon>Actinomycetes</taxon>
        <taxon>Mycobacteriales</taxon>
        <taxon>Nocardiaceae</taxon>
        <taxon>Nocardia</taxon>
    </lineage>
</organism>
<dbReference type="InterPro" id="IPR036388">
    <property type="entry name" value="WH-like_DNA-bd_sf"/>
</dbReference>
<feature type="region of interest" description="Disordered" evidence="4">
    <location>
        <begin position="117"/>
        <end position="145"/>
    </location>
</feature>
<accession>A0ABW6SDH1</accession>
<dbReference type="PANTHER" id="PTHR44688">
    <property type="entry name" value="DNA-BINDING TRANSCRIPTIONAL ACTIVATOR DEVR_DOSR"/>
    <property type="match status" value="1"/>
</dbReference>
<dbReference type="InterPro" id="IPR041664">
    <property type="entry name" value="AAA_16"/>
</dbReference>
<dbReference type="PRINTS" id="PR00038">
    <property type="entry name" value="HTHLUXR"/>
</dbReference>
<dbReference type="RefSeq" id="WP_387406775.1">
    <property type="nucleotide sequence ID" value="NZ_JBIAQY010000025.1"/>
</dbReference>
<feature type="domain" description="HTH luxR-type" evidence="5">
    <location>
        <begin position="890"/>
        <end position="954"/>
    </location>
</feature>
<protein>
    <submittedName>
        <fullName evidence="6">LuxR C-terminal-related transcriptional regulator</fullName>
    </submittedName>
</protein>
<reference evidence="6 7" key="1">
    <citation type="submission" date="2024-10" db="EMBL/GenBank/DDBJ databases">
        <title>The Natural Products Discovery Center: Release of the First 8490 Sequenced Strains for Exploring Actinobacteria Biosynthetic Diversity.</title>
        <authorList>
            <person name="Kalkreuter E."/>
            <person name="Kautsar S.A."/>
            <person name="Yang D."/>
            <person name="Bader C.D."/>
            <person name="Teijaro C.N."/>
            <person name="Fluegel L."/>
            <person name="Davis C.M."/>
            <person name="Simpson J.R."/>
            <person name="Lauterbach L."/>
            <person name="Steele A.D."/>
            <person name="Gui C."/>
            <person name="Meng S."/>
            <person name="Li G."/>
            <person name="Viehrig K."/>
            <person name="Ye F."/>
            <person name="Su P."/>
            <person name="Kiefer A.F."/>
            <person name="Nichols A."/>
            <person name="Cepeda A.J."/>
            <person name="Yan W."/>
            <person name="Fan B."/>
            <person name="Jiang Y."/>
            <person name="Adhikari A."/>
            <person name="Zheng C.-J."/>
            <person name="Schuster L."/>
            <person name="Cowan T.M."/>
            <person name="Smanski M.J."/>
            <person name="Chevrette M.G."/>
            <person name="De Carvalho L.P.S."/>
            <person name="Shen B."/>
        </authorList>
    </citation>
    <scope>NUCLEOTIDE SEQUENCE [LARGE SCALE GENOMIC DNA]</scope>
    <source>
        <strain evidence="6 7">NPDC002593</strain>
    </source>
</reference>
<dbReference type="Pfam" id="PF13191">
    <property type="entry name" value="AAA_16"/>
    <property type="match status" value="1"/>
</dbReference>
<dbReference type="SMART" id="SM00421">
    <property type="entry name" value="HTH_LUXR"/>
    <property type="match status" value="1"/>
</dbReference>
<evidence type="ECO:0000256" key="1">
    <source>
        <dbReference type="ARBA" id="ARBA00023015"/>
    </source>
</evidence>
<dbReference type="PROSITE" id="PS50043">
    <property type="entry name" value="HTH_LUXR_2"/>
    <property type="match status" value="1"/>
</dbReference>
<dbReference type="Gene3D" id="1.10.10.10">
    <property type="entry name" value="Winged helix-like DNA-binding domain superfamily/Winged helix DNA-binding domain"/>
    <property type="match status" value="1"/>
</dbReference>
<dbReference type="Pfam" id="PF00196">
    <property type="entry name" value="GerE"/>
    <property type="match status" value="1"/>
</dbReference>
<evidence type="ECO:0000256" key="2">
    <source>
        <dbReference type="ARBA" id="ARBA00023125"/>
    </source>
</evidence>
<evidence type="ECO:0000313" key="6">
    <source>
        <dbReference type="EMBL" id="MFF3574272.1"/>
    </source>
</evidence>
<dbReference type="PROSITE" id="PS00622">
    <property type="entry name" value="HTH_LUXR_1"/>
    <property type="match status" value="1"/>
</dbReference>
<dbReference type="InterPro" id="IPR027417">
    <property type="entry name" value="P-loop_NTPase"/>
</dbReference>
<dbReference type="InterPro" id="IPR000792">
    <property type="entry name" value="Tscrpt_reg_LuxR_C"/>
</dbReference>
<evidence type="ECO:0000313" key="7">
    <source>
        <dbReference type="Proteomes" id="UP001601992"/>
    </source>
</evidence>
<dbReference type="EMBL" id="JBIAQY010000025">
    <property type="protein sequence ID" value="MFF3574272.1"/>
    <property type="molecule type" value="Genomic_DNA"/>
</dbReference>
<dbReference type="SUPFAM" id="SSF48452">
    <property type="entry name" value="TPR-like"/>
    <property type="match status" value="2"/>
</dbReference>
<keyword evidence="1" id="KW-0805">Transcription regulation</keyword>
<name>A0ABW6SDH1_9NOCA</name>
<keyword evidence="7" id="KW-1185">Reference proteome</keyword>
<dbReference type="PANTHER" id="PTHR44688:SF16">
    <property type="entry name" value="DNA-BINDING TRANSCRIPTIONAL ACTIVATOR DEVR_DOSR"/>
    <property type="match status" value="1"/>
</dbReference>
<dbReference type="InterPro" id="IPR011990">
    <property type="entry name" value="TPR-like_helical_dom_sf"/>
</dbReference>
<dbReference type="Proteomes" id="UP001601992">
    <property type="component" value="Unassembled WGS sequence"/>
</dbReference>
<gene>
    <name evidence="6" type="ORF">ACFYXQ_41645</name>
</gene>
<proteinExistence type="predicted"/>
<keyword evidence="3" id="KW-0804">Transcription</keyword>
<sequence length="954" mass="101384">MTGTDPSGAVHPAALAALVTRLREVHDRGPGLILLTGRPGDGRTTVLRELAAHHDGPVRWSTAASWETGYPFGVIGQLFPELACATQPRSATTALATAADPGHGAATNPIAAVAESAASEHPDPAAAVPEETAGAGPAATISDHGGGRGPVEVAAMIAERIGTAETVLAVVDDAQWADVVSLQALASVVRHYRDARLLIVAATVVGDADVAPGAVELLPRIATGTVRIAPLTVAEVGQVAAHRGLALHPSMAERLCTHTRGVVRDVERLLTEVPPQVWAGFDPDLPAPAAITAKTRAALGDCTASARRLIEATAVLGPGTAVGDAAALAGIDGDLLTVLDEAARTGLVRLGPQGLTEIGPADPMLRAAVLADMGPAATAELRCRAAESTEDPVRRLRLLVAATPVPDAGLADRLDALADEQAARGAWGTAASLLRDAGRLTVDRLTREGRLTRAVDALVGAGDIFAATALIPEVESLRETPLRNAVLGYLAMVRGRPAEAEIRLARAWDLVNAEREPEVAALICQRYVLHALCRCRPTDLVDWADRAITLVGSDDPAAVEAAAIRGLGLVYGHTAAARRSYSEISQQIRTGAQVQRITMGRGWLNLITDEFDDARSDLESSVPTTYLGGSTRISLWARAWLARVQFLTGDWDDALHTVAEAAELVEHTGIVLSAPLLHWTATSVHCLRGDWTAAQISLQHAATGPQDYEIMRVPSYLARAQWAEARADSAGVLRALHPMTQAWAWNGPDDPGQWPWADMYAHALIAESRYDEAEAFLARHERHAAELARPSAQARLRAVRGQLSGVRGDLDGARAAFAEALEQLDGMPLRYDRARVSLSYGQMLRRAGKRREADAELSTARDLFAALDARTYVTRCDRELKAGGVRAQRAGRTGDQLTPQENAVATLVARGLPNREVAAELYITTKTVQYHLTRIYTKLGIRSRAELAALRENT</sequence>
<dbReference type="InterPro" id="IPR016032">
    <property type="entry name" value="Sig_transdc_resp-reg_C-effctor"/>
</dbReference>
<evidence type="ECO:0000259" key="5">
    <source>
        <dbReference type="PROSITE" id="PS50043"/>
    </source>
</evidence>